<gene>
    <name evidence="2" type="ORF">POM88_000203</name>
</gene>
<reference evidence="2" key="1">
    <citation type="submission" date="2023-02" db="EMBL/GenBank/DDBJ databases">
        <title>Genome of toxic invasive species Heracleum sosnowskyi carries increased number of genes despite the absence of recent whole-genome duplications.</title>
        <authorList>
            <person name="Schelkunov M."/>
            <person name="Shtratnikova V."/>
            <person name="Makarenko M."/>
            <person name="Klepikova A."/>
            <person name="Omelchenko D."/>
            <person name="Novikova G."/>
            <person name="Obukhova E."/>
            <person name="Bogdanov V."/>
            <person name="Penin A."/>
            <person name="Logacheva M."/>
        </authorList>
    </citation>
    <scope>NUCLEOTIDE SEQUENCE</scope>
    <source>
        <strain evidence="2">Hsosn_3</strain>
        <tissue evidence="2">Leaf</tissue>
    </source>
</reference>
<protein>
    <submittedName>
        <fullName evidence="2">Uncharacterized protein</fullName>
    </submittedName>
</protein>
<keyword evidence="3" id="KW-1185">Reference proteome</keyword>
<proteinExistence type="predicted"/>
<evidence type="ECO:0000256" key="1">
    <source>
        <dbReference type="SAM" id="Coils"/>
    </source>
</evidence>
<dbReference type="EMBL" id="JAUIZM010000001">
    <property type="protein sequence ID" value="KAK1400598.1"/>
    <property type="molecule type" value="Genomic_DNA"/>
</dbReference>
<keyword evidence="1" id="KW-0175">Coiled coil</keyword>
<dbReference type="Proteomes" id="UP001237642">
    <property type="component" value="Unassembled WGS sequence"/>
</dbReference>
<reference evidence="2" key="2">
    <citation type="submission" date="2023-05" db="EMBL/GenBank/DDBJ databases">
        <authorList>
            <person name="Schelkunov M.I."/>
        </authorList>
    </citation>
    <scope>NUCLEOTIDE SEQUENCE</scope>
    <source>
        <strain evidence="2">Hsosn_3</strain>
        <tissue evidence="2">Leaf</tissue>
    </source>
</reference>
<accession>A0AAD8JB01</accession>
<feature type="coiled-coil region" evidence="1">
    <location>
        <begin position="22"/>
        <end position="98"/>
    </location>
</feature>
<name>A0AAD8JB01_9APIA</name>
<evidence type="ECO:0000313" key="3">
    <source>
        <dbReference type="Proteomes" id="UP001237642"/>
    </source>
</evidence>
<dbReference type="AlphaFoldDB" id="A0AAD8JB01"/>
<comment type="caution">
    <text evidence="2">The sequence shown here is derived from an EMBL/GenBank/DDBJ whole genome shotgun (WGS) entry which is preliminary data.</text>
</comment>
<sequence length="127" mass="14367">MNLRGRTIAEAKYQTVSFSLKVQELEGSNIELQAKLTELQEEMAAKASEVQVLESDILSKEEQMNLFKQSQMKIKTHVTGLENERDLLQQNVDILVSESNLTSKCLDDLQTDLMVLRSSVKSHASLR</sequence>
<dbReference type="PANTHER" id="PTHR47270">
    <property type="entry name" value="PROTEIN MLP1-LIKE"/>
    <property type="match status" value="1"/>
</dbReference>
<evidence type="ECO:0000313" key="2">
    <source>
        <dbReference type="EMBL" id="KAK1400598.1"/>
    </source>
</evidence>
<dbReference type="PANTHER" id="PTHR47270:SF3">
    <property type="entry name" value="HYPOTETICAL PROTEIN"/>
    <property type="match status" value="1"/>
</dbReference>
<organism evidence="2 3">
    <name type="scientific">Heracleum sosnowskyi</name>
    <dbReference type="NCBI Taxonomy" id="360622"/>
    <lineage>
        <taxon>Eukaryota</taxon>
        <taxon>Viridiplantae</taxon>
        <taxon>Streptophyta</taxon>
        <taxon>Embryophyta</taxon>
        <taxon>Tracheophyta</taxon>
        <taxon>Spermatophyta</taxon>
        <taxon>Magnoliopsida</taxon>
        <taxon>eudicotyledons</taxon>
        <taxon>Gunneridae</taxon>
        <taxon>Pentapetalae</taxon>
        <taxon>asterids</taxon>
        <taxon>campanulids</taxon>
        <taxon>Apiales</taxon>
        <taxon>Apiaceae</taxon>
        <taxon>Apioideae</taxon>
        <taxon>apioid superclade</taxon>
        <taxon>Tordylieae</taxon>
        <taxon>Tordyliinae</taxon>
        <taxon>Heracleum</taxon>
    </lineage>
</organism>